<comment type="caution">
    <text evidence="3">The sequence shown here is derived from an EMBL/GenBank/DDBJ whole genome shotgun (WGS) entry which is preliminary data.</text>
</comment>
<reference evidence="2 5" key="2">
    <citation type="submission" date="2020-07" db="EMBL/GenBank/DDBJ databases">
        <title>Sequencing the genomes of 1000 actinobacteria strains.</title>
        <authorList>
            <person name="Klenk H.-P."/>
        </authorList>
    </citation>
    <scope>NUCLEOTIDE SEQUENCE [LARGE SCALE GENOMIC DNA]</scope>
    <source>
        <strain evidence="2 5">DSM 23870</strain>
    </source>
</reference>
<evidence type="ECO:0000313" key="5">
    <source>
        <dbReference type="Proteomes" id="UP000581087"/>
    </source>
</evidence>
<feature type="domain" description="DUF7824" evidence="1">
    <location>
        <begin position="489"/>
        <end position="541"/>
    </location>
</feature>
<sequence>MTNDKLGDSLRVFAELGWDRAPLDELRGMTLGTPQQQKVARAGLPRGFFSLPAVHDAQSEAQYARALDELTRYGIFALRLGVDARRAVDIMTGATRAPALIAAQIIADRGPDYAESFIDRACVARWRLWTHSESVCGAIAVHLVHLLDFEVPFSAEYLKDWSIFAAAAFGRPTDLVTTERIGLDVIRSRFDDHLRRGIDVGTPATGPFADVFEAGLDAGLLGRADARELALAALDSSVRPGDRRVWTRILIDRLGMTDDEIVARVDALVPLIATGDAVAIECFALPLIARIDDERLIDVAVTALLAPTKKSKLAVLGALAARSTPASATVAVLAAHLAALADGRDPVIASAAEDVMRAWEAAVTDTTAKPERRGVWRRTPDVWEVPRLDIPVSTPEALADLAGVLLGMPDETFDIESERFLAVLVDLASTDLDAVRTALRGVGSRAVGGLIGVPSWLRGDAAPYLVDENMPADILFARAYVATGRLGELPVLLSTPTWIDMRIDPADLLDRLRLYGDNGVDVAEADLQLALARLDLARVTDAHLEEFSALDLPVRIAAGRPRTPDSDFGPWEFLPGTLHSQTTGSFITAYVREPMREPDIAFRDHVGWGVETWGARDVEPSPALAALPSRFTRRGFSSWHSSVVHPTWGEAVAVDVPLSALPHSGIELRQSVRRATPMGPVASAHLVGALRLLHDRAAGDAVTAAIEAFDRGLLRPGVAEARYLDGRELAALARVLLDLADDGLASVVWLFLDGIIELALAGTRMLAGTADVAEAMHELVAGAIAAVDEGIVEGGILAVPGLRALAARPGRSRAVVVAREVVARLPVVDTSATPAVTPSTARDFDEIWPGGEGDLPAIDDGAHLSAEWVDPTAPTKMLALDVRLDDRVGEVFRVMSGSMRSLILDRGCAASSRREDEVPVLGAVADVDLVWTGARLAAGTRFRSSREPQPLTVAMHAAVLTTICHDGDQGLAGESLVTWLQAEGRIGWRGMQLAIRRLLSWPDVSPARMVRVLDKHPRSLPVLWPILVESIAHAALHEGPPPRWLNRVLDVALVSAPYLAEAARRGWIPEEAARFPGLADIIARGGSSAVVTKARTLRSVILP</sequence>
<name>A0A4Q2M3S4_9MICO</name>
<evidence type="ECO:0000259" key="1">
    <source>
        <dbReference type="Pfam" id="PF25148"/>
    </source>
</evidence>
<gene>
    <name evidence="2" type="ORF">BJ972_000864</name>
    <name evidence="3" type="ORF">ESP50_09775</name>
</gene>
<dbReference type="Proteomes" id="UP000292686">
    <property type="component" value="Unassembled WGS sequence"/>
</dbReference>
<keyword evidence="4" id="KW-1185">Reference proteome</keyword>
<protein>
    <recommendedName>
        <fullName evidence="1">DUF7824 domain-containing protein</fullName>
    </recommendedName>
</protein>
<dbReference type="RefSeq" id="WP_129174572.1">
    <property type="nucleotide sequence ID" value="NZ_JACCBI010000001.1"/>
</dbReference>
<evidence type="ECO:0000313" key="2">
    <source>
        <dbReference type="EMBL" id="NYD66345.1"/>
    </source>
</evidence>
<evidence type="ECO:0000313" key="3">
    <source>
        <dbReference type="EMBL" id="RXZ86664.1"/>
    </source>
</evidence>
<dbReference type="AlphaFoldDB" id="A0A4Q2M3S4"/>
<dbReference type="EMBL" id="SDPM01000004">
    <property type="protein sequence ID" value="RXZ86664.1"/>
    <property type="molecule type" value="Genomic_DNA"/>
</dbReference>
<organism evidence="3 4">
    <name type="scientific">Agromyces atrinae</name>
    <dbReference type="NCBI Taxonomy" id="592376"/>
    <lineage>
        <taxon>Bacteria</taxon>
        <taxon>Bacillati</taxon>
        <taxon>Actinomycetota</taxon>
        <taxon>Actinomycetes</taxon>
        <taxon>Micrococcales</taxon>
        <taxon>Microbacteriaceae</taxon>
        <taxon>Agromyces</taxon>
    </lineage>
</organism>
<accession>A0A4Q2M3S4</accession>
<dbReference type="OrthoDB" id="7065495at2"/>
<dbReference type="Proteomes" id="UP000581087">
    <property type="component" value="Unassembled WGS sequence"/>
</dbReference>
<proteinExistence type="predicted"/>
<dbReference type="Pfam" id="PF25148">
    <property type="entry name" value="DUF7824"/>
    <property type="match status" value="1"/>
</dbReference>
<dbReference type="InterPro" id="IPR056726">
    <property type="entry name" value="DUF7824"/>
</dbReference>
<evidence type="ECO:0000313" key="4">
    <source>
        <dbReference type="Proteomes" id="UP000292686"/>
    </source>
</evidence>
<reference evidence="3 4" key="1">
    <citation type="submission" date="2019-01" db="EMBL/GenBank/DDBJ databases">
        <title>Agromyces.</title>
        <authorList>
            <person name="Li J."/>
        </authorList>
    </citation>
    <scope>NUCLEOTIDE SEQUENCE [LARGE SCALE GENOMIC DNA]</scope>
    <source>
        <strain evidence="3 4">DSM 23870</strain>
    </source>
</reference>
<dbReference type="EMBL" id="JACCBI010000001">
    <property type="protein sequence ID" value="NYD66345.1"/>
    <property type="molecule type" value="Genomic_DNA"/>
</dbReference>